<evidence type="ECO:0000313" key="2">
    <source>
        <dbReference type="Proteomes" id="UP000018159"/>
    </source>
</evidence>
<comment type="caution">
    <text evidence="1">The sequence shown here is derived from an EMBL/GenBank/DDBJ whole genome shotgun (WGS) entry which is preliminary data.</text>
</comment>
<dbReference type="Proteomes" id="UP000018159">
    <property type="component" value="Unassembled WGS sequence"/>
</dbReference>
<dbReference type="EMBL" id="CBTY010000011">
    <property type="protein sequence ID" value="CDI06692.1"/>
    <property type="molecule type" value="Genomic_DNA"/>
</dbReference>
<sequence>MHKNQRGHPVEEILKILSSQTLNSISFDDAVAKTYFFHKISMLLRIPTLYFDFDMLYSGYTTSGILEKGESTEIIVPTADRIKEDLAAGVEKISLNKYLVIFDSLNGFFTMLDQKDAGRLVNSMVMLLASAGRYSSSTILIGSISKFREGQGWILSALGRRVIEIEKMNIISVKKQESYFQLSLVDHNNFTKSSIQFDLDAM</sequence>
<evidence type="ECO:0008006" key="3">
    <source>
        <dbReference type="Google" id="ProtNLM"/>
    </source>
</evidence>
<dbReference type="AlphaFoldDB" id="V6AVS5"/>
<organism evidence="1 2">
    <name type="scientific">Candidatus Nitrosotenuis uzonensis</name>
    <dbReference type="NCBI Taxonomy" id="1407055"/>
    <lineage>
        <taxon>Archaea</taxon>
        <taxon>Nitrososphaerota</taxon>
        <taxon>Candidatus Nitrosotenuis</taxon>
    </lineage>
</organism>
<accession>V6AVS5</accession>
<protein>
    <recommendedName>
        <fullName evidence="3">KaiC-like domain-containing protein</fullName>
    </recommendedName>
</protein>
<name>V6AVS5_9ARCH</name>
<reference evidence="1 2" key="1">
    <citation type="journal article" date="2013" name="PLoS ONE">
        <title>Enrichment and Genome Sequence of the Group I.1a Ammonia-Oxidizing Archaeon ?Ca. Nitrosotenuis uzonensis? Representing a Clade Globally.</title>
        <authorList>
            <person name="Lebedeva E.V."/>
            <person name="Hatzenpichler R."/>
            <person name="Pelletier E."/>
            <person name="Schuster N."/>
            <person name="Hauzmayer S."/>
            <person name="Bulaev A."/>
            <person name="Grigor'eva N.V."/>
            <person name="Galushko A."/>
            <person name="Schmid M."/>
            <person name="Palatinszky M."/>
            <person name="Le Paslier D."/>
            <person name="Daims H."/>
            <person name="Wagner M."/>
        </authorList>
    </citation>
    <scope>NUCLEOTIDE SEQUENCE [LARGE SCALE GENOMIC DNA]</scope>
    <source>
        <strain evidence="1 2">N4</strain>
    </source>
</reference>
<gene>
    <name evidence="1" type="ORF">NITUZ_60219</name>
</gene>
<keyword evidence="2" id="KW-1185">Reference proteome</keyword>
<dbReference type="OrthoDB" id="11479at2157"/>
<dbReference type="RefSeq" id="WP_048197307.1">
    <property type="nucleotide sequence ID" value="NZ_CBTY010000011.1"/>
</dbReference>
<evidence type="ECO:0000313" key="1">
    <source>
        <dbReference type="EMBL" id="CDI06692.1"/>
    </source>
</evidence>
<proteinExistence type="predicted"/>